<proteinExistence type="predicted"/>
<dbReference type="Gene3D" id="2.60.40.1180">
    <property type="entry name" value="Golgi alpha-mannosidase II"/>
    <property type="match status" value="1"/>
</dbReference>
<dbReference type="InterPro" id="IPR006047">
    <property type="entry name" value="GH13_cat_dom"/>
</dbReference>
<dbReference type="InterPro" id="IPR017853">
    <property type="entry name" value="GH"/>
</dbReference>
<dbReference type="InterPro" id="IPR032091">
    <property type="entry name" value="Malt_amylase-like_C"/>
</dbReference>
<comment type="caution">
    <text evidence="3">The sequence shown here is derived from an EMBL/GenBank/DDBJ whole genome shotgun (WGS) entry which is preliminary data.</text>
</comment>
<dbReference type="GO" id="GO:0005975">
    <property type="term" value="P:carbohydrate metabolic process"/>
    <property type="evidence" value="ECO:0007669"/>
    <property type="project" value="InterPro"/>
</dbReference>
<evidence type="ECO:0000313" key="4">
    <source>
        <dbReference type="Proteomes" id="UP000286701"/>
    </source>
</evidence>
<gene>
    <name evidence="3" type="ORF">EPL05_02870</name>
</gene>
<keyword evidence="4" id="KW-1185">Reference proteome</keyword>
<dbReference type="InterPro" id="IPR013780">
    <property type="entry name" value="Glyco_hydro_b"/>
</dbReference>
<reference evidence="3 4" key="1">
    <citation type="submission" date="2019-01" db="EMBL/GenBank/DDBJ databases">
        <title>Mucilaginibacter antarcticum sp. nov., isolated from antarctic soil.</title>
        <authorList>
            <person name="Yan Y.-Q."/>
            <person name="Du Z.-J."/>
        </authorList>
    </citation>
    <scope>NUCLEOTIDE SEQUENCE [LARGE SCALE GENOMIC DNA]</scope>
    <source>
        <strain evidence="3 4">F01003</strain>
    </source>
</reference>
<dbReference type="Pfam" id="PF16657">
    <property type="entry name" value="Malt_amylase_C"/>
    <property type="match status" value="1"/>
</dbReference>
<dbReference type="EMBL" id="SBIW01000001">
    <property type="protein sequence ID" value="RWY57486.1"/>
    <property type="molecule type" value="Genomic_DNA"/>
</dbReference>
<dbReference type="OrthoDB" id="9806009at2"/>
<dbReference type="CDD" id="cd11313">
    <property type="entry name" value="AmyAc_arch_bac_AmyA"/>
    <property type="match status" value="1"/>
</dbReference>
<accession>A0A3S3VW88</accession>
<dbReference type="PANTHER" id="PTHR10357">
    <property type="entry name" value="ALPHA-AMYLASE FAMILY MEMBER"/>
    <property type="match status" value="1"/>
</dbReference>
<dbReference type="SUPFAM" id="SSF51445">
    <property type="entry name" value="(Trans)glycosidases"/>
    <property type="match status" value="1"/>
</dbReference>
<feature type="chain" id="PRO_5018540757" description="Glycosyl hydrolase family 13 catalytic domain-containing protein" evidence="1">
    <location>
        <begin position="24"/>
        <end position="452"/>
    </location>
</feature>
<evidence type="ECO:0000259" key="2">
    <source>
        <dbReference type="SMART" id="SM00642"/>
    </source>
</evidence>
<evidence type="ECO:0000256" key="1">
    <source>
        <dbReference type="SAM" id="SignalP"/>
    </source>
</evidence>
<dbReference type="Proteomes" id="UP000286701">
    <property type="component" value="Unassembled WGS sequence"/>
</dbReference>
<organism evidence="3 4">
    <name type="scientific">Mucilaginibacter gilvus</name>
    <dbReference type="NCBI Taxonomy" id="2305909"/>
    <lineage>
        <taxon>Bacteria</taxon>
        <taxon>Pseudomonadati</taxon>
        <taxon>Bacteroidota</taxon>
        <taxon>Sphingobacteriia</taxon>
        <taxon>Sphingobacteriales</taxon>
        <taxon>Sphingobacteriaceae</taxon>
        <taxon>Mucilaginibacter</taxon>
    </lineage>
</organism>
<dbReference type="SUPFAM" id="SSF51011">
    <property type="entry name" value="Glycosyl hydrolase domain"/>
    <property type="match status" value="1"/>
</dbReference>
<name>A0A3S3VW88_9SPHI</name>
<keyword evidence="1" id="KW-0732">Signal</keyword>
<dbReference type="SMART" id="SM00642">
    <property type="entry name" value="Aamy"/>
    <property type="match status" value="1"/>
</dbReference>
<dbReference type="RefSeq" id="WP_128531992.1">
    <property type="nucleotide sequence ID" value="NZ_SBIW01000001.1"/>
</dbReference>
<dbReference type="Pfam" id="PF00128">
    <property type="entry name" value="Alpha-amylase"/>
    <property type="match status" value="1"/>
</dbReference>
<feature type="signal peptide" evidence="1">
    <location>
        <begin position="1"/>
        <end position="23"/>
    </location>
</feature>
<sequence>MKRHLLILFCLAASICLPKPALFAQANLTGPIQYGKPFKNVPDRRDVSIYQVNMRTFGKNGDFKGVTERLDSIKALGVNVIYLMPIYPVGVFKAVNSPYCIRDYAAINKEFGTLNDLRQLVDGAHSRNLAVILDWVGNHTSFDHVWIKNKSWYVQDSTGNIISPPNMGWRDVAQLNFKNQDMRRAMISDMKYWVLAANVDGFRCDYADGPPFDFWKEALDTLKLIPNHKLLLLSEGGRNDHYKAGFDYNFGFNFFGNLKAIYEHNRSVLSIDSLNATDYKSTAEGQQMVRYITNHDVNGSDGTPLELFGGQKGSMAAFVVVAYMKSVPMIYNGQEVGTPYRLLFPFTTKKIDWTLNPDVTAEYKKIIGFRNSSIAIRRGALTSYSNADVCAFTKEDGKEKAFVMSNLRNKAVTYTLPASVTKSSWKDAFTGAKTDLGSTIVLQPYSYFVLKN</sequence>
<protein>
    <recommendedName>
        <fullName evidence="2">Glycosyl hydrolase family 13 catalytic domain-containing protein</fullName>
    </recommendedName>
</protein>
<dbReference type="Gene3D" id="3.20.20.80">
    <property type="entry name" value="Glycosidases"/>
    <property type="match status" value="1"/>
</dbReference>
<evidence type="ECO:0000313" key="3">
    <source>
        <dbReference type="EMBL" id="RWY57486.1"/>
    </source>
</evidence>
<dbReference type="AlphaFoldDB" id="A0A3S3VW88"/>
<feature type="domain" description="Glycosyl hydrolase family 13 catalytic" evidence="2">
    <location>
        <begin position="51"/>
        <end position="370"/>
    </location>
</feature>